<dbReference type="EMBL" id="PYIX02000021">
    <property type="protein sequence ID" value="RFC83131.1"/>
    <property type="molecule type" value="Genomic_DNA"/>
</dbReference>
<dbReference type="InterPro" id="IPR003439">
    <property type="entry name" value="ABC_transporter-like_ATP-bd"/>
</dbReference>
<keyword evidence="7" id="KW-0472">Membrane</keyword>
<reference evidence="9" key="4">
    <citation type="submission" date="2024-09" db="EMBL/GenBank/DDBJ databases">
        <authorList>
            <person name="Sun Q."/>
            <person name="Mori K."/>
        </authorList>
    </citation>
    <scope>NUCLEOTIDE SEQUENCE</scope>
    <source>
        <strain evidence="9">KCTC 62575</strain>
    </source>
</reference>
<dbReference type="AlphaFoldDB" id="A0A371YNS8"/>
<evidence type="ECO:0000313" key="11">
    <source>
        <dbReference type="Proteomes" id="UP000240957"/>
    </source>
</evidence>
<proteinExistence type="predicted"/>
<keyword evidence="4" id="KW-0547">Nucleotide-binding</keyword>
<evidence type="ECO:0000256" key="1">
    <source>
        <dbReference type="ARBA" id="ARBA00022448"/>
    </source>
</evidence>
<dbReference type="Proteomes" id="UP001595455">
    <property type="component" value="Unassembled WGS sequence"/>
</dbReference>
<dbReference type="Pfam" id="PF00005">
    <property type="entry name" value="ABC_tran"/>
    <property type="match status" value="1"/>
</dbReference>
<evidence type="ECO:0000256" key="2">
    <source>
        <dbReference type="ARBA" id="ARBA00022475"/>
    </source>
</evidence>
<evidence type="ECO:0000256" key="6">
    <source>
        <dbReference type="ARBA" id="ARBA00022967"/>
    </source>
</evidence>
<keyword evidence="3" id="KW-0997">Cell inner membrane</keyword>
<evidence type="ECO:0000259" key="8">
    <source>
        <dbReference type="PROSITE" id="PS50893"/>
    </source>
</evidence>
<evidence type="ECO:0000256" key="3">
    <source>
        <dbReference type="ARBA" id="ARBA00022519"/>
    </source>
</evidence>
<dbReference type="PROSITE" id="PS50893">
    <property type="entry name" value="ABC_TRANSPORTER_2"/>
    <property type="match status" value="1"/>
</dbReference>
<dbReference type="Proteomes" id="UP000240957">
    <property type="component" value="Unassembled WGS sequence"/>
</dbReference>
<gene>
    <name evidence="9" type="ORF">ACFODO_11305</name>
    <name evidence="10" type="ORF">C9E89_012785</name>
</gene>
<dbReference type="FunFam" id="3.40.50.300:FF:000425">
    <property type="entry name" value="Probable ABC transporter, ATP-binding subunit"/>
    <property type="match status" value="1"/>
</dbReference>
<dbReference type="PANTHER" id="PTHR42781">
    <property type="entry name" value="SPERMIDINE/PUTRESCINE IMPORT ATP-BINDING PROTEIN POTA"/>
    <property type="match status" value="1"/>
</dbReference>
<dbReference type="Gene3D" id="2.40.50.100">
    <property type="match status" value="1"/>
</dbReference>
<comment type="caution">
    <text evidence="10">The sequence shown here is derived from an EMBL/GenBank/DDBJ whole genome shotgun (WGS) entry which is preliminary data.</text>
</comment>
<keyword evidence="5 10" id="KW-0067">ATP-binding</keyword>
<evidence type="ECO:0000256" key="4">
    <source>
        <dbReference type="ARBA" id="ARBA00022741"/>
    </source>
</evidence>
<reference evidence="12" key="3">
    <citation type="journal article" date="2019" name="Int. J. Syst. Evol. Microbiol.">
        <title>The Global Catalogue of Microorganisms (GCM) 10K type strain sequencing project: providing services to taxonomists for standard genome sequencing and annotation.</title>
        <authorList>
            <consortium name="The Broad Institute Genomics Platform"/>
            <consortium name="The Broad Institute Genome Sequencing Center for Infectious Disease"/>
            <person name="Wu L."/>
            <person name="Ma J."/>
        </authorList>
    </citation>
    <scope>NUCLEOTIDE SEQUENCE [LARGE SCALE GENOMIC DNA]</scope>
    <source>
        <strain evidence="12">KCTC 62575</strain>
    </source>
</reference>
<keyword evidence="1" id="KW-0813">Transport</keyword>
<dbReference type="RefSeq" id="WP_107008728.1">
    <property type="nucleotide sequence ID" value="NZ_JAVIDQ010000015.1"/>
</dbReference>
<feature type="domain" description="ABC transporter" evidence="8">
    <location>
        <begin position="39"/>
        <end position="269"/>
    </location>
</feature>
<dbReference type="InterPro" id="IPR027417">
    <property type="entry name" value="P-loop_NTPase"/>
</dbReference>
<dbReference type="InterPro" id="IPR008995">
    <property type="entry name" value="Mo/tungstate-bd_C_term_dom"/>
</dbReference>
<sequence>MQIPSHLQKSQTGHVMPNTAGHLLATLRTFKMTESKTVLEAVDIQKSFGKTRVLEHINLDLKAGEFVSFLGPSGCGKTTLLRIIAGLEQPDYGKVIKQEIDITHFNTAKRKCGIVFQNYALFPNLTVAENIAFGLHKKQWSKPQIQARITELLDLIELPNIAEKYPNQLSGGQQQRVALARAIAPKPDLLLLDEPLSALDALVRLNLRQKIRNIQRQLNLPAIMVTHDQEEALSISDRVAVMNKGVIEQLDTPHNIYYKPQTRFVAQFIGSMNFMQAVAVDAHCLKIAAQDVLEFPHLTCVQGEHFEIAFRPENITLFTQHDLTDLQQQATGLKMPIRILNMEFLGAKRRLFCELKNQNLQEKATVIQVDIDHQHMAAIADDMYLYVPMHALHVFDSRGHARC</sequence>
<dbReference type="SMART" id="SM00382">
    <property type="entry name" value="AAA"/>
    <property type="match status" value="1"/>
</dbReference>
<dbReference type="GO" id="GO:0016887">
    <property type="term" value="F:ATP hydrolysis activity"/>
    <property type="evidence" value="ECO:0007669"/>
    <property type="project" value="InterPro"/>
</dbReference>
<dbReference type="GO" id="GO:0015697">
    <property type="term" value="P:quaternary ammonium group transport"/>
    <property type="evidence" value="ECO:0007669"/>
    <property type="project" value="UniProtKB-ARBA"/>
</dbReference>
<dbReference type="InterPro" id="IPR050093">
    <property type="entry name" value="ABC_SmlMolc_Importer"/>
</dbReference>
<name>A0A371YNS8_9GAMM</name>
<dbReference type="SUPFAM" id="SSF52540">
    <property type="entry name" value="P-loop containing nucleoside triphosphate hydrolases"/>
    <property type="match status" value="1"/>
</dbReference>
<dbReference type="PROSITE" id="PS00211">
    <property type="entry name" value="ABC_TRANSPORTER_1"/>
    <property type="match status" value="1"/>
</dbReference>
<organism evidence="10 11">
    <name type="scientific">Acinetobacter sichuanensis</name>
    <dbReference type="NCBI Taxonomy" id="2136183"/>
    <lineage>
        <taxon>Bacteria</taxon>
        <taxon>Pseudomonadati</taxon>
        <taxon>Pseudomonadota</taxon>
        <taxon>Gammaproteobacteria</taxon>
        <taxon>Moraxellales</taxon>
        <taxon>Moraxellaceae</taxon>
        <taxon>Acinetobacter</taxon>
    </lineage>
</organism>
<keyword evidence="12" id="KW-1185">Reference proteome</keyword>
<evidence type="ECO:0000256" key="7">
    <source>
        <dbReference type="ARBA" id="ARBA00023136"/>
    </source>
</evidence>
<dbReference type="OrthoDB" id="9802264at2"/>
<dbReference type="InterPro" id="IPR017871">
    <property type="entry name" value="ABC_transporter-like_CS"/>
</dbReference>
<accession>A0A371YNS8</accession>
<dbReference type="PANTHER" id="PTHR42781:SF5">
    <property type="entry name" value="PUTRESCINE TRANSPORT ATP-BINDING PROTEIN POTG"/>
    <property type="match status" value="1"/>
</dbReference>
<protein>
    <submittedName>
        <fullName evidence="9">ABC transporter ATP-binding protein</fullName>
    </submittedName>
    <submittedName>
        <fullName evidence="10">ATP-binding cassette domain-containing protein</fullName>
    </submittedName>
</protein>
<evidence type="ECO:0000313" key="12">
    <source>
        <dbReference type="Proteomes" id="UP001595455"/>
    </source>
</evidence>
<dbReference type="InterPro" id="IPR003593">
    <property type="entry name" value="AAA+_ATPase"/>
</dbReference>
<evidence type="ECO:0000313" key="10">
    <source>
        <dbReference type="EMBL" id="RFC83131.1"/>
    </source>
</evidence>
<evidence type="ECO:0000313" key="9">
    <source>
        <dbReference type="EMBL" id="MFC2995849.1"/>
    </source>
</evidence>
<reference evidence="10 11" key="2">
    <citation type="submission" date="2018-08" db="EMBL/GenBank/DDBJ databases">
        <title>The draft genome of Acinetobacter sichuanensis strain WCHAc060041.</title>
        <authorList>
            <person name="Qin J."/>
            <person name="Feng Y."/>
            <person name="Zong Z."/>
        </authorList>
    </citation>
    <scope>NUCLEOTIDE SEQUENCE [LARGE SCALE GENOMIC DNA]</scope>
    <source>
        <strain evidence="10 11">WCHAc060041</strain>
    </source>
</reference>
<evidence type="ECO:0000256" key="5">
    <source>
        <dbReference type="ARBA" id="ARBA00022840"/>
    </source>
</evidence>
<keyword evidence="6" id="KW-1278">Translocase</keyword>
<dbReference type="SUPFAM" id="SSF50331">
    <property type="entry name" value="MOP-like"/>
    <property type="match status" value="1"/>
</dbReference>
<reference evidence="9" key="1">
    <citation type="journal article" date="2014" name="Int. J. Syst. Evol. Microbiol.">
        <title>Complete genome of a new Firmicutes species belonging to the dominant human colonic microbiota ('Ruminococcus bicirculans') reveals two chromosomes and a selective capacity to utilize plant glucans.</title>
        <authorList>
            <consortium name="NISC Comparative Sequencing Program"/>
            <person name="Wegmann U."/>
            <person name="Louis P."/>
            <person name="Goesmann A."/>
            <person name="Henrissat B."/>
            <person name="Duncan S.H."/>
            <person name="Flint H.J."/>
        </authorList>
    </citation>
    <scope>NUCLEOTIDE SEQUENCE</scope>
    <source>
        <strain evidence="9">KCTC 62575</strain>
    </source>
</reference>
<keyword evidence="2" id="KW-1003">Cell membrane</keyword>
<dbReference type="Gene3D" id="3.40.50.300">
    <property type="entry name" value="P-loop containing nucleotide triphosphate hydrolases"/>
    <property type="match status" value="1"/>
</dbReference>
<dbReference type="GO" id="GO:0005524">
    <property type="term" value="F:ATP binding"/>
    <property type="evidence" value="ECO:0007669"/>
    <property type="project" value="UniProtKB-KW"/>
</dbReference>
<dbReference type="EMBL" id="JBHRSF010000040">
    <property type="protein sequence ID" value="MFC2995849.1"/>
    <property type="molecule type" value="Genomic_DNA"/>
</dbReference>